<gene>
    <name evidence="2" type="ordered locus">Bsel_0950</name>
</gene>
<sequence length="978" mass="107161">MQCTGSVYYIGWEWEKLNSIHKVFLFFMIVLITTAGLGNSHTGASETGQFGVDYCQPGAGLDLMFVLDNSGTVNLDDTDSIRSSTVSDYAENMLPGDRGGIISFNTEADMLQEMSDNRYDLLDALSALPDPSGGTDLSQGMRAANEQFVQTKGANKQIMVLITDGADTINLAEVYNQVREARMNGITIFTLGLGSLATGLDEALLQDIADQTRGQYRQVPNATVIESVLQDIRSSLEGMRSPQIFSDWTLTDHFSTEGDLEITKGTRMNLNGYNLEVGGDLVLANCSSLRAVEGEITAGGVDQDTDSLLHLNDSRMHVKEDLVQDGNIVINGPYRGDAAEIRVEGHYHQGVLGTLRLAGRTFESANHVVQEGSILLEGGTMRTGFATDRTEFVQRGHFDTGGGSLFVSGFLYVDGGPLASENEEKALRLNANNGYIEAGRIIQDGGQFYVNRGHVVSESDYIWNDGWLTMIHDEGGYAADEPANASLDMMIPNADFVDVKGNFIVNSRRNTKEREYIHLNQDVSDPAHLTGGILRVGGLFQTEGDREDHLIQSDRFTEYADDFSRFNFAAADNHRVILTGERNQGAEIEGRASGFNILELSGTLFDYSIDGNVNFRWNQLVETEKSLETGLQSLTLNGKTIFDEPVNQRLFLNQVIPGNVHSSIGEIIVNAVPLDPNAGVNVLGNRFNRSGEAEVIIEVVAAGDSSKTEVYELQVIREGSGDRVTGVQLANSAHYFVDMGRGVMIPEAKQLQASITPQNAENQELSWRSSDTGVVTVSPNGRIVPQGQGQATVEVMTEDGGYTARTAITVDGQNQAMSGINHLQHFFGDHNRYDRLLRTFTPSDFRVFVPGYYIQSTAFNPTASPQGSTGYINTSTVVQSIEIRINNGQVIQVPRESSGRFALNQSSLTLQNGDFIEITARNSAGDELEKLPVVYPINFTGGNLFSQSYRLDTLFENQGLFNNILSHYSPQYLQIEFD</sequence>
<dbReference type="AlphaFoldDB" id="D6Y081"/>
<dbReference type="InterPro" id="IPR008964">
    <property type="entry name" value="Invasin/intimin_cell_adhesion"/>
</dbReference>
<dbReference type="eggNOG" id="COG2304">
    <property type="taxonomic scope" value="Bacteria"/>
</dbReference>
<reference evidence="2" key="1">
    <citation type="submission" date="2009-10" db="EMBL/GenBank/DDBJ databases">
        <title>Complete sequence of Bacillus selenitireducens MLS10.</title>
        <authorList>
            <consortium name="US DOE Joint Genome Institute"/>
            <person name="Lucas S."/>
            <person name="Copeland A."/>
            <person name="Lapidus A."/>
            <person name="Glavina del Rio T."/>
            <person name="Dalin E."/>
            <person name="Tice H."/>
            <person name="Bruce D."/>
            <person name="Goodwin L."/>
            <person name="Pitluck S."/>
            <person name="Sims D."/>
            <person name="Brettin T."/>
            <person name="Detter J.C."/>
            <person name="Han C."/>
            <person name="Larimer F."/>
            <person name="Land M."/>
            <person name="Hauser L."/>
            <person name="Kyrpides N."/>
            <person name="Ovchinnikova G."/>
            <person name="Stolz J."/>
        </authorList>
    </citation>
    <scope>NUCLEOTIDE SEQUENCE [LARGE SCALE GENOMIC DNA]</scope>
    <source>
        <strain evidence="2">MLS10</strain>
    </source>
</reference>
<dbReference type="InterPro" id="IPR036465">
    <property type="entry name" value="vWFA_dom_sf"/>
</dbReference>
<dbReference type="InterPro" id="IPR002035">
    <property type="entry name" value="VWF_A"/>
</dbReference>
<dbReference type="OrthoDB" id="1650483at2"/>
<dbReference type="KEGG" id="bse:Bsel_0950"/>
<dbReference type="Gene3D" id="3.40.50.410">
    <property type="entry name" value="von Willebrand factor, type A domain"/>
    <property type="match status" value="1"/>
</dbReference>
<dbReference type="SMART" id="SM00327">
    <property type="entry name" value="VWA"/>
    <property type="match status" value="1"/>
</dbReference>
<dbReference type="eggNOG" id="COG5492">
    <property type="taxonomic scope" value="Bacteria"/>
</dbReference>
<dbReference type="InterPro" id="IPR050525">
    <property type="entry name" value="ECM_Assembly_Org"/>
</dbReference>
<organism evidence="2 3">
    <name type="scientific">Bacillus selenitireducens (strain ATCC 700615 / DSM 15326 / MLS10)</name>
    <dbReference type="NCBI Taxonomy" id="439292"/>
    <lineage>
        <taxon>Bacteria</taxon>
        <taxon>Bacillati</taxon>
        <taxon>Bacillota</taxon>
        <taxon>Bacilli</taxon>
        <taxon>Bacillales</taxon>
        <taxon>Bacillaceae</taxon>
        <taxon>Salisediminibacterium</taxon>
    </lineage>
</organism>
<dbReference type="SUPFAM" id="SSF49373">
    <property type="entry name" value="Invasin/intimin cell-adhesion fragments"/>
    <property type="match status" value="1"/>
</dbReference>
<dbReference type="Pfam" id="PF00092">
    <property type="entry name" value="VWA"/>
    <property type="match status" value="1"/>
</dbReference>
<feature type="domain" description="VWFA" evidence="1">
    <location>
        <begin position="62"/>
        <end position="236"/>
    </location>
</feature>
<name>D6Y081_BACIE</name>
<protein>
    <submittedName>
        <fullName evidence="2">von Willebrand factor type A</fullName>
    </submittedName>
</protein>
<evidence type="ECO:0000313" key="3">
    <source>
        <dbReference type="Proteomes" id="UP000000271"/>
    </source>
</evidence>
<dbReference type="Proteomes" id="UP000000271">
    <property type="component" value="Chromosome"/>
</dbReference>
<dbReference type="CDD" id="cd00198">
    <property type="entry name" value="vWFA"/>
    <property type="match status" value="1"/>
</dbReference>
<dbReference type="STRING" id="439292.Bsel_0950"/>
<accession>D6Y081</accession>
<dbReference type="PROSITE" id="PS50234">
    <property type="entry name" value="VWFA"/>
    <property type="match status" value="1"/>
</dbReference>
<dbReference type="SMART" id="SM00635">
    <property type="entry name" value="BID_2"/>
    <property type="match status" value="1"/>
</dbReference>
<dbReference type="SUPFAM" id="SSF53300">
    <property type="entry name" value="vWA-like"/>
    <property type="match status" value="1"/>
</dbReference>
<dbReference type="Gene3D" id="2.60.40.1080">
    <property type="match status" value="1"/>
</dbReference>
<keyword evidence="3" id="KW-1185">Reference proteome</keyword>
<evidence type="ECO:0000313" key="2">
    <source>
        <dbReference type="EMBL" id="ADH98472.1"/>
    </source>
</evidence>
<dbReference type="InterPro" id="IPR003343">
    <property type="entry name" value="Big_2"/>
</dbReference>
<proteinExistence type="predicted"/>
<dbReference type="EMBL" id="CP001791">
    <property type="protein sequence ID" value="ADH98472.1"/>
    <property type="molecule type" value="Genomic_DNA"/>
</dbReference>
<dbReference type="Pfam" id="PF02368">
    <property type="entry name" value="Big_2"/>
    <property type="match status" value="1"/>
</dbReference>
<evidence type="ECO:0000259" key="1">
    <source>
        <dbReference type="PROSITE" id="PS50234"/>
    </source>
</evidence>
<dbReference type="HOGENOM" id="CLU_303986_0_0_9"/>
<dbReference type="PANTHER" id="PTHR24020">
    <property type="entry name" value="COLLAGEN ALPHA"/>
    <property type="match status" value="1"/>
</dbReference>